<evidence type="ECO:0000313" key="11">
    <source>
        <dbReference type="Proteomes" id="UP000824214"/>
    </source>
</evidence>
<comment type="caution">
    <text evidence="10">The sequence shown here is derived from an EMBL/GenBank/DDBJ whole genome shotgun (WGS) entry which is preliminary data.</text>
</comment>
<dbReference type="InterPro" id="IPR048267">
    <property type="entry name" value="Arginosuc_syn_N"/>
</dbReference>
<reference evidence="10" key="2">
    <citation type="submission" date="2021-04" db="EMBL/GenBank/DDBJ databases">
        <authorList>
            <person name="Gilroy R."/>
        </authorList>
    </citation>
    <scope>NUCLEOTIDE SEQUENCE</scope>
    <source>
        <strain evidence="10">ChiBcolR8-3208</strain>
    </source>
</reference>
<dbReference type="GO" id="GO:0005524">
    <property type="term" value="F:ATP binding"/>
    <property type="evidence" value="ECO:0007669"/>
    <property type="project" value="UniProtKB-KW"/>
</dbReference>
<dbReference type="GO" id="GO:0005737">
    <property type="term" value="C:cytoplasm"/>
    <property type="evidence" value="ECO:0007669"/>
    <property type="project" value="TreeGrafter"/>
</dbReference>
<dbReference type="EC" id="6.3.4.5" evidence="2"/>
<dbReference type="InterPro" id="IPR024074">
    <property type="entry name" value="AS_cat/multimer_dom_body"/>
</dbReference>
<proteinExistence type="predicted"/>
<name>A0A9D2LZT6_9FIRM</name>
<dbReference type="Pfam" id="PF20979">
    <property type="entry name" value="Arginosuc_syn_C"/>
    <property type="match status" value="1"/>
</dbReference>
<reference evidence="10" key="1">
    <citation type="journal article" date="2021" name="PeerJ">
        <title>Extensive microbial diversity within the chicken gut microbiome revealed by metagenomics and culture.</title>
        <authorList>
            <person name="Gilroy R."/>
            <person name="Ravi A."/>
            <person name="Getino M."/>
            <person name="Pursley I."/>
            <person name="Horton D.L."/>
            <person name="Alikhan N.F."/>
            <person name="Baker D."/>
            <person name="Gharbi K."/>
            <person name="Hall N."/>
            <person name="Watson M."/>
            <person name="Adriaenssens E.M."/>
            <person name="Foster-Nyarko E."/>
            <person name="Jarju S."/>
            <person name="Secka A."/>
            <person name="Antonio M."/>
            <person name="Oren A."/>
            <person name="Chaudhuri R.R."/>
            <person name="La Ragione R."/>
            <person name="Hildebrand F."/>
            <person name="Pallen M.J."/>
        </authorList>
    </citation>
    <scope>NUCLEOTIDE SEQUENCE</scope>
    <source>
        <strain evidence="10">ChiBcolR8-3208</strain>
    </source>
</reference>
<evidence type="ECO:0000259" key="9">
    <source>
        <dbReference type="Pfam" id="PF20979"/>
    </source>
</evidence>
<dbReference type="EMBL" id="DWXZ01000208">
    <property type="protein sequence ID" value="HJB38337.1"/>
    <property type="molecule type" value="Genomic_DNA"/>
</dbReference>
<dbReference type="Pfam" id="PF00764">
    <property type="entry name" value="Arginosuc_synth"/>
    <property type="match status" value="1"/>
</dbReference>
<dbReference type="InterPro" id="IPR014729">
    <property type="entry name" value="Rossmann-like_a/b/a_fold"/>
</dbReference>
<dbReference type="SUPFAM" id="SSF52402">
    <property type="entry name" value="Adenine nucleotide alpha hydrolases-like"/>
    <property type="match status" value="1"/>
</dbReference>
<dbReference type="AlphaFoldDB" id="A0A9D2LZT6"/>
<comment type="pathway">
    <text evidence="1">Amino-acid biosynthesis; L-arginine biosynthesis; L-arginine from L-ornithine and carbamoyl phosphate: step 2/3.</text>
</comment>
<dbReference type="PROSITE" id="PS00564">
    <property type="entry name" value="ARGININOSUCCIN_SYN_1"/>
    <property type="match status" value="1"/>
</dbReference>
<dbReference type="PROSITE" id="PS00565">
    <property type="entry name" value="ARGININOSUCCIN_SYN_2"/>
    <property type="match status" value="1"/>
</dbReference>
<dbReference type="Gene3D" id="3.90.1260.10">
    <property type="entry name" value="Argininosuccinate synthetase, chain A, domain 2"/>
    <property type="match status" value="1"/>
</dbReference>
<gene>
    <name evidence="10" type="ORF">H9942_09780</name>
</gene>
<evidence type="ECO:0000256" key="5">
    <source>
        <dbReference type="ARBA" id="ARBA00022605"/>
    </source>
</evidence>
<dbReference type="PANTHER" id="PTHR11587:SF2">
    <property type="entry name" value="ARGININOSUCCINATE SYNTHASE"/>
    <property type="match status" value="1"/>
</dbReference>
<dbReference type="GO" id="GO:0000050">
    <property type="term" value="P:urea cycle"/>
    <property type="evidence" value="ECO:0007669"/>
    <property type="project" value="TreeGrafter"/>
</dbReference>
<keyword evidence="6" id="KW-0547">Nucleotide-binding</keyword>
<evidence type="ECO:0000256" key="6">
    <source>
        <dbReference type="ARBA" id="ARBA00022741"/>
    </source>
</evidence>
<dbReference type="GO" id="GO:0004055">
    <property type="term" value="F:argininosuccinate synthase activity"/>
    <property type="evidence" value="ECO:0007669"/>
    <property type="project" value="UniProtKB-EC"/>
</dbReference>
<protein>
    <recommendedName>
        <fullName evidence="2">argininosuccinate synthase</fullName>
        <ecNumber evidence="2">6.3.4.5</ecNumber>
    </recommendedName>
</protein>
<keyword evidence="4 10" id="KW-0436">Ligase</keyword>
<sequence>MANEIKKVVLAYSGGLDTSIIIPWLKENYNNCEVIAVSGDVGQGTELDGLEEKAKKTGASKLYVLDLKEEFIQDYVYPTVKAGAVYENKYLLGTSFARPIIAKGIVDIAKKEGADAICHGCTGKGNDQVRFELAIKAFAPDMKIIAPWRIWDIKSREEEIEYAEAHNVPLKINRETNYSKDKNLWHLSHEGLDLEDPANEPQYDKPGFLEMGVSPAMAPDAPTYVTLDFEKGWPVAIDGEKMKASDIIRKLNKLGGENGIGLLDIVENRLVGMKDRGVYETPGGTILY</sequence>
<dbReference type="InterPro" id="IPR001518">
    <property type="entry name" value="Arginosuc_synth"/>
</dbReference>
<dbReference type="NCBIfam" id="TIGR00032">
    <property type="entry name" value="argG"/>
    <property type="match status" value="1"/>
</dbReference>
<dbReference type="GO" id="GO:0006526">
    <property type="term" value="P:L-arginine biosynthetic process"/>
    <property type="evidence" value="ECO:0007669"/>
    <property type="project" value="UniProtKB-KW"/>
</dbReference>
<keyword evidence="3" id="KW-0055">Arginine biosynthesis</keyword>
<dbReference type="InterPro" id="IPR048268">
    <property type="entry name" value="Arginosuc_syn_C"/>
</dbReference>
<evidence type="ECO:0000313" key="10">
    <source>
        <dbReference type="EMBL" id="HJB38337.1"/>
    </source>
</evidence>
<evidence type="ECO:0000259" key="8">
    <source>
        <dbReference type="Pfam" id="PF00764"/>
    </source>
</evidence>
<dbReference type="InterPro" id="IPR023434">
    <property type="entry name" value="Arginosuc_synth_type_1_subfam"/>
</dbReference>
<dbReference type="InterPro" id="IPR018223">
    <property type="entry name" value="Arginosuc_synth_CS"/>
</dbReference>
<dbReference type="GO" id="GO:0000053">
    <property type="term" value="P:argininosuccinate metabolic process"/>
    <property type="evidence" value="ECO:0007669"/>
    <property type="project" value="TreeGrafter"/>
</dbReference>
<feature type="domain" description="Arginosuccinate synthase C-terminal" evidence="9">
    <location>
        <begin position="178"/>
        <end position="288"/>
    </location>
</feature>
<feature type="non-terminal residue" evidence="10">
    <location>
        <position position="288"/>
    </location>
</feature>
<evidence type="ECO:0000256" key="7">
    <source>
        <dbReference type="ARBA" id="ARBA00022840"/>
    </source>
</evidence>
<dbReference type="PANTHER" id="PTHR11587">
    <property type="entry name" value="ARGININOSUCCINATE SYNTHASE"/>
    <property type="match status" value="1"/>
</dbReference>
<keyword evidence="7" id="KW-0067">ATP-binding</keyword>
<dbReference type="SUPFAM" id="SSF69864">
    <property type="entry name" value="Argininosuccinate synthetase, C-terminal domain"/>
    <property type="match status" value="1"/>
</dbReference>
<evidence type="ECO:0000256" key="2">
    <source>
        <dbReference type="ARBA" id="ARBA00012286"/>
    </source>
</evidence>
<evidence type="ECO:0000256" key="3">
    <source>
        <dbReference type="ARBA" id="ARBA00022571"/>
    </source>
</evidence>
<evidence type="ECO:0000256" key="4">
    <source>
        <dbReference type="ARBA" id="ARBA00022598"/>
    </source>
</evidence>
<accession>A0A9D2LZT6</accession>
<dbReference type="Proteomes" id="UP000824214">
    <property type="component" value="Unassembled WGS sequence"/>
</dbReference>
<dbReference type="Gene3D" id="3.40.50.620">
    <property type="entry name" value="HUPs"/>
    <property type="match status" value="1"/>
</dbReference>
<evidence type="ECO:0000256" key="1">
    <source>
        <dbReference type="ARBA" id="ARBA00004967"/>
    </source>
</evidence>
<keyword evidence="5" id="KW-0028">Amino-acid biosynthesis</keyword>
<organism evidence="10 11">
    <name type="scientific">Candidatus Acutalibacter ornithocaccae</name>
    <dbReference type="NCBI Taxonomy" id="2838416"/>
    <lineage>
        <taxon>Bacteria</taxon>
        <taxon>Bacillati</taxon>
        <taxon>Bacillota</taxon>
        <taxon>Clostridia</taxon>
        <taxon>Eubacteriales</taxon>
        <taxon>Acutalibacteraceae</taxon>
        <taxon>Acutalibacter</taxon>
    </lineage>
</organism>
<dbReference type="CDD" id="cd01999">
    <property type="entry name" value="ASS"/>
    <property type="match status" value="1"/>
</dbReference>
<dbReference type="FunFam" id="3.40.50.620:FF:000019">
    <property type="entry name" value="Argininosuccinate synthase"/>
    <property type="match status" value="1"/>
</dbReference>
<feature type="domain" description="Arginosuccinate synthase-like N-terminal" evidence="8">
    <location>
        <begin position="7"/>
        <end position="169"/>
    </location>
</feature>
<dbReference type="NCBIfam" id="NF001770">
    <property type="entry name" value="PRK00509.1"/>
    <property type="match status" value="1"/>
</dbReference>